<name>A0ABQ9F1L5_TEGGR</name>
<dbReference type="SUPFAM" id="SSF48403">
    <property type="entry name" value="Ankyrin repeat"/>
    <property type="match status" value="1"/>
</dbReference>
<feature type="repeat" description="ANK" evidence="1">
    <location>
        <begin position="288"/>
        <end position="320"/>
    </location>
</feature>
<evidence type="ECO:0000256" key="1">
    <source>
        <dbReference type="PROSITE-ProRule" id="PRU00023"/>
    </source>
</evidence>
<dbReference type="Pfam" id="PF00023">
    <property type="entry name" value="Ank"/>
    <property type="match status" value="1"/>
</dbReference>
<dbReference type="EMBL" id="JARBDR010000511">
    <property type="protein sequence ID" value="KAJ8311287.1"/>
    <property type="molecule type" value="Genomic_DNA"/>
</dbReference>
<dbReference type="InterPro" id="IPR042479">
    <property type="entry name" value="Slf1"/>
</dbReference>
<gene>
    <name evidence="2" type="ORF">KUTeg_011164</name>
</gene>
<dbReference type="Proteomes" id="UP001217089">
    <property type="component" value="Unassembled WGS sequence"/>
</dbReference>
<comment type="caution">
    <text evidence="2">The sequence shown here is derived from an EMBL/GenBank/DDBJ whole genome shotgun (WGS) entry which is preliminary data.</text>
</comment>
<feature type="repeat" description="ANK" evidence="1">
    <location>
        <begin position="238"/>
        <end position="271"/>
    </location>
</feature>
<dbReference type="PANTHER" id="PTHR46677">
    <property type="entry name" value="SMC5-SMC6 COMPLEX LOCALIZATION FACTOR PROTEIN 1"/>
    <property type="match status" value="1"/>
</dbReference>
<reference evidence="2 3" key="1">
    <citation type="submission" date="2022-12" db="EMBL/GenBank/DDBJ databases">
        <title>Chromosome-level genome of Tegillarca granosa.</title>
        <authorList>
            <person name="Kim J."/>
        </authorList>
    </citation>
    <scope>NUCLEOTIDE SEQUENCE [LARGE SCALE GENOMIC DNA]</scope>
    <source>
        <strain evidence="2">Teg-2019</strain>
        <tissue evidence="2">Adductor muscle</tissue>
    </source>
</reference>
<proteinExistence type="predicted"/>
<dbReference type="PROSITE" id="PS50297">
    <property type="entry name" value="ANK_REP_REGION"/>
    <property type="match status" value="2"/>
</dbReference>
<evidence type="ECO:0000313" key="3">
    <source>
        <dbReference type="Proteomes" id="UP001217089"/>
    </source>
</evidence>
<dbReference type="InterPro" id="IPR002110">
    <property type="entry name" value="Ankyrin_rpt"/>
</dbReference>
<protein>
    <submittedName>
        <fullName evidence="2">Uncharacterized protein</fullName>
    </submittedName>
</protein>
<evidence type="ECO:0000313" key="2">
    <source>
        <dbReference type="EMBL" id="KAJ8311287.1"/>
    </source>
</evidence>
<dbReference type="InterPro" id="IPR036770">
    <property type="entry name" value="Ankyrin_rpt-contain_sf"/>
</dbReference>
<dbReference type="SMART" id="SM00248">
    <property type="entry name" value="ANK"/>
    <property type="match status" value="2"/>
</dbReference>
<keyword evidence="3" id="KW-1185">Reference proteome</keyword>
<accession>A0ABQ9F1L5</accession>
<sequence length="525" mass="59331">MKYLVALLEQNFDFNIKKFQHGQLNVHKLKSTMLSQLLWPGMNQICLNGRCHDLLSLFEDCLACQMDEQRKIEVAKLLLSLLCMAVELCSCTEFGSQEVSGVKLIQGEKVSPFLDQISKKIYASKLDRFILRQVLAGLQPSWISLGVCCCLLNEQDDYLILEGLPSGALSLPEIVSKYFFLLPKFSNNSKYFPAYKSPHEKCTTSQIVKDEINNNTERSVRKSARQSMANILNKRNIKGETPLHTACIKNNVVQLQQLLNIPGVDINVKDNAGWTPLHEACNHASTDDGITPLHDAVMNDRQDVCQLLLQHGGSKLLESKTIDNLTPMDLAYTDSMRSLLGSYESDNVYRFSSSQESGSQSSQETTCPSDFRYQQIVGLGNSQQFIDKEECRIYIYIATQLVSSYLHTTNIQAVAHKLQNSQNKLQHNVCMKHHSSKNVLSISDEKSKSKTVLSNSNESGIEICENSESLTLSVSEFEDSKIDLKILKKWPKYVQRFENHLLRITHPKDHNVIRSDLLFIRCVAG</sequence>
<dbReference type="PROSITE" id="PS50088">
    <property type="entry name" value="ANK_REPEAT"/>
    <property type="match status" value="2"/>
</dbReference>
<dbReference type="Gene3D" id="1.25.40.20">
    <property type="entry name" value="Ankyrin repeat-containing domain"/>
    <property type="match status" value="2"/>
</dbReference>
<dbReference type="Pfam" id="PF12796">
    <property type="entry name" value="Ank_2"/>
    <property type="match status" value="1"/>
</dbReference>
<organism evidence="2 3">
    <name type="scientific">Tegillarca granosa</name>
    <name type="common">Malaysian cockle</name>
    <name type="synonym">Anadara granosa</name>
    <dbReference type="NCBI Taxonomy" id="220873"/>
    <lineage>
        <taxon>Eukaryota</taxon>
        <taxon>Metazoa</taxon>
        <taxon>Spiralia</taxon>
        <taxon>Lophotrochozoa</taxon>
        <taxon>Mollusca</taxon>
        <taxon>Bivalvia</taxon>
        <taxon>Autobranchia</taxon>
        <taxon>Pteriomorphia</taxon>
        <taxon>Arcoida</taxon>
        <taxon>Arcoidea</taxon>
        <taxon>Arcidae</taxon>
        <taxon>Tegillarca</taxon>
    </lineage>
</organism>
<keyword evidence="1" id="KW-0040">ANK repeat</keyword>
<dbReference type="PANTHER" id="PTHR46677:SF1">
    <property type="entry name" value="SMC5-SMC6 COMPLEX LOCALIZATION FACTOR PROTEIN 1"/>
    <property type="match status" value="1"/>
</dbReference>